<feature type="signal peptide" evidence="1">
    <location>
        <begin position="1"/>
        <end position="17"/>
    </location>
</feature>
<keyword evidence="2" id="KW-1185">Reference proteome</keyword>
<proteinExistence type="predicted"/>
<dbReference type="WBParaSite" id="MBELARI_LOCUS17423">
    <property type="protein sequence ID" value="MBELARI_LOCUS17423"/>
    <property type="gene ID" value="MBELARI_LOCUS17423"/>
</dbReference>
<feature type="chain" id="PRO_5042078248" evidence="1">
    <location>
        <begin position="18"/>
        <end position="131"/>
    </location>
</feature>
<accession>A0AAF3J5G7</accession>
<reference evidence="3" key="1">
    <citation type="submission" date="2024-02" db="UniProtKB">
        <authorList>
            <consortium name="WormBaseParasite"/>
        </authorList>
    </citation>
    <scope>IDENTIFICATION</scope>
</reference>
<sequence length="131" mass="14484">MNRFIFLFFLTVTGSLAVQCYSDVKVGDLSHTGQEQKVDCGSSCKYCLKRVIFSTDPPYSNQTIWDCGCSDPKNIVCTNAGRTSNEGYGPGGIYYKDENICCKGELCNANQQKTLGFVVGLMFFSIIKNIL</sequence>
<evidence type="ECO:0000313" key="2">
    <source>
        <dbReference type="Proteomes" id="UP000887575"/>
    </source>
</evidence>
<keyword evidence="1" id="KW-0732">Signal</keyword>
<evidence type="ECO:0000313" key="3">
    <source>
        <dbReference type="WBParaSite" id="MBELARI_LOCUS17423"/>
    </source>
</evidence>
<evidence type="ECO:0000256" key="1">
    <source>
        <dbReference type="SAM" id="SignalP"/>
    </source>
</evidence>
<organism evidence="2 3">
    <name type="scientific">Mesorhabditis belari</name>
    <dbReference type="NCBI Taxonomy" id="2138241"/>
    <lineage>
        <taxon>Eukaryota</taxon>
        <taxon>Metazoa</taxon>
        <taxon>Ecdysozoa</taxon>
        <taxon>Nematoda</taxon>
        <taxon>Chromadorea</taxon>
        <taxon>Rhabditida</taxon>
        <taxon>Rhabditina</taxon>
        <taxon>Rhabditomorpha</taxon>
        <taxon>Rhabditoidea</taxon>
        <taxon>Rhabditidae</taxon>
        <taxon>Mesorhabditinae</taxon>
        <taxon>Mesorhabditis</taxon>
    </lineage>
</organism>
<protein>
    <submittedName>
        <fullName evidence="3">UPAR/Ly6 domain-containing protein</fullName>
    </submittedName>
</protein>
<dbReference type="Proteomes" id="UP000887575">
    <property type="component" value="Unassembled WGS sequence"/>
</dbReference>
<name>A0AAF3J5G7_9BILA</name>
<dbReference type="AlphaFoldDB" id="A0AAF3J5G7"/>